<feature type="domain" description="Glycosyltransferase subfamily 4-like N-terminal" evidence="1">
    <location>
        <begin position="33"/>
        <end position="214"/>
    </location>
</feature>
<dbReference type="RefSeq" id="WP_256615180.1">
    <property type="nucleotide sequence ID" value="NZ_JANIBK010000042.1"/>
</dbReference>
<protein>
    <submittedName>
        <fullName evidence="2">Glycosyltransferase</fullName>
    </submittedName>
</protein>
<name>A0ABT1U5T3_9GAMM</name>
<reference evidence="2 3" key="1">
    <citation type="submission" date="2022-07" db="EMBL/GenBank/DDBJ databases">
        <title>Methylomonas rivi sp. nov., Methylomonas rosea sp. nov., Methylomonas aureus sp. nov. and Methylomonas subterranea sp. nov., four novel methanotrophs isolated from a freshwater creek and the deep terrestrial subsurface.</title>
        <authorList>
            <person name="Abin C."/>
            <person name="Sankaranarayanan K."/>
            <person name="Garner C."/>
            <person name="Sindelar R."/>
            <person name="Kotary K."/>
            <person name="Garner R."/>
            <person name="Barclay S."/>
            <person name="Lawson P."/>
            <person name="Krumholz L."/>
        </authorList>
    </citation>
    <scope>NUCLEOTIDE SEQUENCE [LARGE SCALE GENOMIC DNA]</scope>
    <source>
        <strain evidence="2 3">WSC-6</strain>
    </source>
</reference>
<dbReference type="Gene3D" id="3.40.50.2000">
    <property type="entry name" value="Glycogen Phosphorylase B"/>
    <property type="match status" value="1"/>
</dbReference>
<dbReference type="InterPro" id="IPR028098">
    <property type="entry name" value="Glyco_trans_4-like_N"/>
</dbReference>
<evidence type="ECO:0000313" key="3">
    <source>
        <dbReference type="Proteomes" id="UP001524586"/>
    </source>
</evidence>
<evidence type="ECO:0000313" key="2">
    <source>
        <dbReference type="EMBL" id="MCQ8128764.1"/>
    </source>
</evidence>
<keyword evidence="3" id="KW-1185">Reference proteome</keyword>
<accession>A0ABT1U5T3</accession>
<sequence>MDFKLDKAIMKNILMIAYHFPPVRVSSGIQRTLKFANYLLDHDWKALVLTVDPRAYDNINSDQMREIPSEVVVKRAFALDTARHLSLKGRYLGWMALPDRWVSWCVGGGGSGLALIKQYRPKVLWSTYPIATAHLLGLILHRLSGIPWIADFRDSMTEDGYPAEPKQRKVYRWIEQQTVTHCTRAVFTTPGAIAMYAARYPHIPKSRWVLIPNGYDEENFARAEQSELLAQALQEKQKQIVLLHSGILYPSERDPTQFFKALAALKKAGKIKASTFKVILRATGHDHLHRQSIQQFSLEEIVFLEPSIAYEKALAEMLVVDGLLVFQASNCNHQIPAKIYEYLRAKRPILALTDPDGDTAKVLLDAGLAASIAPLDDEIAIANLISGFIDNARLERSAIASDEIIASHSRQARTKLLAQLLDEVS</sequence>
<dbReference type="EMBL" id="JANIBK010000042">
    <property type="protein sequence ID" value="MCQ8128764.1"/>
    <property type="molecule type" value="Genomic_DNA"/>
</dbReference>
<dbReference type="Proteomes" id="UP001524586">
    <property type="component" value="Unassembled WGS sequence"/>
</dbReference>
<comment type="caution">
    <text evidence="2">The sequence shown here is derived from an EMBL/GenBank/DDBJ whole genome shotgun (WGS) entry which is preliminary data.</text>
</comment>
<dbReference type="SUPFAM" id="SSF53756">
    <property type="entry name" value="UDP-Glycosyltransferase/glycogen phosphorylase"/>
    <property type="match status" value="1"/>
</dbReference>
<proteinExistence type="predicted"/>
<gene>
    <name evidence="2" type="ORF">NP596_09855</name>
</gene>
<dbReference type="Pfam" id="PF13579">
    <property type="entry name" value="Glyco_trans_4_4"/>
    <property type="match status" value="1"/>
</dbReference>
<evidence type="ECO:0000259" key="1">
    <source>
        <dbReference type="Pfam" id="PF13579"/>
    </source>
</evidence>
<organism evidence="2 3">
    <name type="scientific">Methylomonas rivi</name>
    <dbReference type="NCBI Taxonomy" id="2952226"/>
    <lineage>
        <taxon>Bacteria</taxon>
        <taxon>Pseudomonadati</taxon>
        <taxon>Pseudomonadota</taxon>
        <taxon>Gammaproteobacteria</taxon>
        <taxon>Methylococcales</taxon>
        <taxon>Methylococcaceae</taxon>
        <taxon>Methylomonas</taxon>
    </lineage>
</organism>